<dbReference type="InterPro" id="IPR036736">
    <property type="entry name" value="ACP-like_sf"/>
</dbReference>
<dbReference type="InterPro" id="IPR042099">
    <property type="entry name" value="ANL_N_sf"/>
</dbReference>
<dbReference type="SUPFAM" id="SSF53474">
    <property type="entry name" value="alpha/beta-Hydrolases"/>
    <property type="match status" value="1"/>
</dbReference>
<evidence type="ECO:0000256" key="2">
    <source>
        <dbReference type="ARBA" id="ARBA00022553"/>
    </source>
</evidence>
<organism evidence="5 6">
    <name type="scientific">Basidiobolus ranarum</name>
    <dbReference type="NCBI Taxonomy" id="34480"/>
    <lineage>
        <taxon>Eukaryota</taxon>
        <taxon>Fungi</taxon>
        <taxon>Fungi incertae sedis</taxon>
        <taxon>Zoopagomycota</taxon>
        <taxon>Entomophthoromycotina</taxon>
        <taxon>Basidiobolomycetes</taxon>
        <taxon>Basidiobolales</taxon>
        <taxon>Basidiobolaceae</taxon>
        <taxon>Basidiobolus</taxon>
    </lineage>
</organism>
<reference evidence="5 6" key="1">
    <citation type="submission" date="2023-04" db="EMBL/GenBank/DDBJ databases">
        <title>Genome of Basidiobolus ranarum AG-B5.</title>
        <authorList>
            <person name="Stajich J.E."/>
            <person name="Carter-House D."/>
            <person name="Gryganskyi A."/>
        </authorList>
    </citation>
    <scope>NUCLEOTIDE SEQUENCE [LARGE SCALE GENOMIC DNA]</scope>
    <source>
        <strain evidence="5 6">AG-B5</strain>
    </source>
</reference>
<evidence type="ECO:0000256" key="1">
    <source>
        <dbReference type="ARBA" id="ARBA00022450"/>
    </source>
</evidence>
<dbReference type="Pfam" id="PF13193">
    <property type="entry name" value="AMP-binding_C"/>
    <property type="match status" value="1"/>
</dbReference>
<feature type="domain" description="Carrier" evidence="4">
    <location>
        <begin position="220"/>
        <end position="295"/>
    </location>
</feature>
<evidence type="ECO:0000256" key="3">
    <source>
        <dbReference type="ARBA" id="ARBA00022598"/>
    </source>
</evidence>
<dbReference type="InterPro" id="IPR029058">
    <property type="entry name" value="AB_hydrolase_fold"/>
</dbReference>
<dbReference type="InterPro" id="IPR009081">
    <property type="entry name" value="PP-bd_ACP"/>
</dbReference>
<dbReference type="Gene3D" id="3.30.300.30">
    <property type="match status" value="1"/>
</dbReference>
<dbReference type="PROSITE" id="PS00012">
    <property type="entry name" value="PHOSPHOPANTETHEINE"/>
    <property type="match status" value="1"/>
</dbReference>
<dbReference type="InterPro" id="IPR006162">
    <property type="entry name" value="Ppantetheine_attach_site"/>
</dbReference>
<dbReference type="Proteomes" id="UP001479436">
    <property type="component" value="Unassembled WGS sequence"/>
</dbReference>
<dbReference type="SUPFAM" id="SSF56801">
    <property type="entry name" value="Acetyl-CoA synthetase-like"/>
    <property type="match status" value="1"/>
</dbReference>
<evidence type="ECO:0000313" key="6">
    <source>
        <dbReference type="Proteomes" id="UP001479436"/>
    </source>
</evidence>
<dbReference type="InterPro" id="IPR001031">
    <property type="entry name" value="Thioesterase"/>
</dbReference>
<gene>
    <name evidence="5" type="ORF">K7432_001189</name>
</gene>
<proteinExistence type="predicted"/>
<keyword evidence="3" id="KW-0436">Ligase</keyword>
<evidence type="ECO:0000259" key="4">
    <source>
        <dbReference type="PROSITE" id="PS50075"/>
    </source>
</evidence>
<name>A0ABR2X3E0_9FUNG</name>
<protein>
    <recommendedName>
        <fullName evidence="4">Carrier domain-containing protein</fullName>
    </recommendedName>
</protein>
<evidence type="ECO:0000313" key="5">
    <source>
        <dbReference type="EMBL" id="KAK9768275.1"/>
    </source>
</evidence>
<dbReference type="PANTHER" id="PTHR45527:SF1">
    <property type="entry name" value="FATTY ACID SYNTHASE"/>
    <property type="match status" value="1"/>
</dbReference>
<dbReference type="PROSITE" id="PS50075">
    <property type="entry name" value="CARRIER"/>
    <property type="match status" value="1"/>
</dbReference>
<dbReference type="PANTHER" id="PTHR45527">
    <property type="entry name" value="NONRIBOSOMAL PEPTIDE SYNTHETASE"/>
    <property type="match status" value="1"/>
</dbReference>
<dbReference type="InterPro" id="IPR025110">
    <property type="entry name" value="AMP-bd_C"/>
</dbReference>
<keyword evidence="1" id="KW-0596">Phosphopantetheine</keyword>
<dbReference type="Gene3D" id="3.40.50.12780">
    <property type="entry name" value="N-terminal domain of ligase-like"/>
    <property type="match status" value="1"/>
</dbReference>
<accession>A0ABR2X3E0</accession>
<dbReference type="Pfam" id="PF00975">
    <property type="entry name" value="Thioesterase"/>
    <property type="match status" value="1"/>
</dbReference>
<dbReference type="InterPro" id="IPR045851">
    <property type="entry name" value="AMP-bd_C_sf"/>
</dbReference>
<sequence>MIVGLSAILKAGGAWPLSLDGSSDLVPIGRPILNTCIYLLDAYGQPVPLSAVGELYTGGVGVARGYLNRPELTADRFPRDPFDNCKDARMCKTGDLARYLPDGNLAFLGRNDEQVKIRGFRIEPGEIESRLVEHPLVNEAIVITLGENINKRLVAYIVAKPYEKLASTLRAHILDRLPDYMTPSAFVRLDELPLAPNGKLNRRVLPAPNDQAFANQTYEAPQGEIENALADIYAGLLNVKLISRHDSFFTVGGHSLLAIQMIGRIHTTLGIKIALSTVFEAPTITELAHRLAMPKASEGDSFAVMLPLKPKGTRYPLFCVHSVIGLSWSYIGLSKYISVDQPIYGLQSRGLNGTSALAESIDAMASDYISQIRRIQPKGPYFLLGRSFGGRVAFAMATLLEQQGEKVALLAMLDCFPEVPPLSEELDKNQEAGLIKFLDRFSNERFPDAGEYLLNITLDIIKNNFHIGENFTPSVYGGDVLFFRATIVHAEFASLTHPDLWKPHVLGNIEVHDIHSTHVDLDRPGPTAEIGPILARKMEDLQKNFLI</sequence>
<dbReference type="EMBL" id="JASJQH010000025">
    <property type="protein sequence ID" value="KAK9768275.1"/>
    <property type="molecule type" value="Genomic_DNA"/>
</dbReference>
<dbReference type="Pfam" id="PF00550">
    <property type="entry name" value="PP-binding"/>
    <property type="match status" value="1"/>
</dbReference>
<dbReference type="Gene3D" id="3.40.50.1820">
    <property type="entry name" value="alpha/beta hydrolase"/>
    <property type="match status" value="1"/>
</dbReference>
<dbReference type="SUPFAM" id="SSF47336">
    <property type="entry name" value="ACP-like"/>
    <property type="match status" value="1"/>
</dbReference>
<keyword evidence="6" id="KW-1185">Reference proteome</keyword>
<keyword evidence="2" id="KW-0597">Phosphoprotein</keyword>
<comment type="caution">
    <text evidence="5">The sequence shown here is derived from an EMBL/GenBank/DDBJ whole genome shotgun (WGS) entry which is preliminary data.</text>
</comment>